<reference evidence="1 2" key="1">
    <citation type="journal article" date="2015" name="Nature">
        <title>rRNA introns, odd ribosomes, and small enigmatic genomes across a large radiation of phyla.</title>
        <authorList>
            <person name="Brown C.T."/>
            <person name="Hug L.A."/>
            <person name="Thomas B.C."/>
            <person name="Sharon I."/>
            <person name="Castelle C.J."/>
            <person name="Singh A."/>
            <person name="Wilkins M.J."/>
            <person name="Williams K.H."/>
            <person name="Banfield J.F."/>
        </authorList>
    </citation>
    <scope>NUCLEOTIDE SEQUENCE [LARGE SCALE GENOMIC DNA]</scope>
</reference>
<organism evidence="1 2">
    <name type="scientific">Candidatus Amesbacteria bacterium GW2011_GWC2_45_19</name>
    <dbReference type="NCBI Taxonomy" id="1618366"/>
    <lineage>
        <taxon>Bacteria</taxon>
        <taxon>Candidatus Amesiibacteriota</taxon>
    </lineage>
</organism>
<evidence type="ECO:0000313" key="1">
    <source>
        <dbReference type="EMBL" id="KKU01650.1"/>
    </source>
</evidence>
<comment type="caution">
    <text evidence="1">The sequence shown here is derived from an EMBL/GenBank/DDBJ whole genome shotgun (WGS) entry which is preliminary data.</text>
</comment>
<sequence length="177" mass="20247">MSIPNRPLLLVVGSLLIVGIGFTVWDYKLWRIEETKNYGQGWEENKGVAPAQKLAGVYTNKLLKFRIKYPQDWEAKDMTFSEPFGRAKITVTVEKDTRDLPIIADEMAGGITRERNYINTESASLVILTWAGVKETKQVALAKKEDRLYKIEIICESGIWKAWSATFEEIYRSLVLL</sequence>
<name>A0A0G1PZ42_9BACT</name>
<protein>
    <submittedName>
        <fullName evidence="1">Uncharacterized protein</fullName>
    </submittedName>
</protein>
<dbReference type="AlphaFoldDB" id="A0A0G1PZ42"/>
<dbReference type="Proteomes" id="UP000034264">
    <property type="component" value="Unassembled WGS sequence"/>
</dbReference>
<evidence type="ECO:0000313" key="2">
    <source>
        <dbReference type="Proteomes" id="UP000034264"/>
    </source>
</evidence>
<accession>A0A0G1PZ42</accession>
<gene>
    <name evidence="1" type="ORF">UX05_C0018G0002</name>
</gene>
<proteinExistence type="predicted"/>
<dbReference type="EMBL" id="LCKS01000018">
    <property type="protein sequence ID" value="KKU01650.1"/>
    <property type="molecule type" value="Genomic_DNA"/>
</dbReference>